<reference evidence="4 5" key="1">
    <citation type="submission" date="2017-12" db="EMBL/GenBank/DDBJ databases">
        <title>Sequencing, de novo assembly and annotation of complete genome of a new Thraustochytrid species, strain FCC1311.</title>
        <authorList>
            <person name="Sedici K."/>
            <person name="Godart F."/>
            <person name="Aiese Cigliano R."/>
            <person name="Sanseverino W."/>
            <person name="Barakat M."/>
            <person name="Ortet P."/>
            <person name="Marechal E."/>
            <person name="Cagnac O."/>
            <person name="Amato A."/>
        </authorList>
    </citation>
    <scope>NUCLEOTIDE SEQUENCE [LARGE SCALE GENOMIC DNA]</scope>
</reference>
<name>A0A2R5GRQ9_9STRA</name>
<dbReference type="EMBL" id="BEYU01000095">
    <property type="protein sequence ID" value="GBG31323.1"/>
    <property type="molecule type" value="Genomic_DNA"/>
</dbReference>
<protein>
    <submittedName>
        <fullName evidence="4">Calmodulin</fullName>
    </submittedName>
</protein>
<dbReference type="InterPro" id="IPR002048">
    <property type="entry name" value="EF_hand_dom"/>
</dbReference>
<dbReference type="PANTHER" id="PTHR20875">
    <property type="entry name" value="EF-HAND CALCIUM-BINDING DOMAIN-CONTAINING PROTEIN 6-RELATED"/>
    <property type="match status" value="1"/>
</dbReference>
<feature type="region of interest" description="Disordered" evidence="2">
    <location>
        <begin position="187"/>
        <end position="252"/>
    </location>
</feature>
<dbReference type="PANTHER" id="PTHR20875:SF0">
    <property type="entry name" value="GH12158P"/>
    <property type="match status" value="1"/>
</dbReference>
<feature type="domain" description="EF-hand" evidence="3">
    <location>
        <begin position="512"/>
        <end position="547"/>
    </location>
</feature>
<dbReference type="GO" id="GO:0005509">
    <property type="term" value="F:calcium ion binding"/>
    <property type="evidence" value="ECO:0007669"/>
    <property type="project" value="InterPro"/>
</dbReference>
<dbReference type="PROSITE" id="PS50222">
    <property type="entry name" value="EF_HAND_2"/>
    <property type="match status" value="4"/>
</dbReference>
<accession>A0A2R5GRQ9</accession>
<evidence type="ECO:0000256" key="1">
    <source>
        <dbReference type="ARBA" id="ARBA00022837"/>
    </source>
</evidence>
<feature type="compositionally biased region" description="Acidic residues" evidence="2">
    <location>
        <begin position="199"/>
        <end position="238"/>
    </location>
</feature>
<dbReference type="InterPro" id="IPR052603">
    <property type="entry name" value="EFCB6"/>
</dbReference>
<evidence type="ECO:0000259" key="3">
    <source>
        <dbReference type="PROSITE" id="PS50222"/>
    </source>
</evidence>
<feature type="domain" description="EF-hand" evidence="3">
    <location>
        <begin position="548"/>
        <end position="583"/>
    </location>
</feature>
<sequence length="1364" mass="152079">MLAHVQGKQSVKLVSAVMDTLDTHHNGRIYFDEFVSFASYDRSELAEIAIRLRRKLKNGAKSSLYHCFGLVADPKSQLVSSSLVLTLIDEKLDFQLTPGEANWIAARIGPALANFKRFLKSNVQDLMRSWTLEDHWVSDIALSVSTKQALEHESRGLTPVQVSANLDCAATTVKSLPKFWARLAQVGDPSARNGGESDGTSEESETDSGSEDDDVDGAGSASEEEYHNDDDDGEEEEEGKSNVSDDSDADSDFAHSRKLEIAQSKTDAGLVADGFVCVETPLNGHRIFDRKPSFLWIKKEMLRYDANAAPDAVLELAVTIGRATKLTSPIWAPPSRGFKRLAFNFGPAGRQVANGKHGEEPYAGGTRALDCFLWYRKADATYAREYLADLRTSRLVARGPDDKSLQARLRERVRAQVAELRKSQGARFDPADILDAVAPHSDRLKKRQFVQGMSKLGIQLSISDLAAIFDKLDMFGANYVLREDVIDFFELSDKELESILMQLRAFLRRSKRKGESPMQIFRELDANGNGKLSARELHKLLRQMGILASLAEAQRLIDRMDTNENGAVDMDEFLDFVQRGSILGGSSARAAKISSNVRDAARTLHAISRKQAHLGTDSGRLSSKLDTRHAWQRLLGPSDEYGTILTAGRVRRILQKRGLRLRMEEVQTLLRALEPAFERVGGLTFPSFDSFVRLSEPVENIEGLWNDDGEDANADVARDADAGSGTSADLRFRSALANLHADLSMMAVSEDIDDAGLFELLFPSAGVGKVLRQQFLQGLDHVGALSRFRAASDRDRLANVFDCDPAREHGGPLRLRKRFSKLDTAGHGTISKKAFATVLRRVKLEIPRSERDALQSILLIKTGQRSRRVDYELFCDIVERSSEIRGHGVDRVHQRLGALFQHVDARPIMETFDRKGEGSLSTPDFQRALDLCGVRISKFDWSVLRPQLAQDGRINYIALCEMIETADLAQPLAKRRNRKPDEVRLFRALAEHRGALADATASTDLRRVFEVYDEPGLGVIPVSEAVSALRDLVQQCQLQGLVPLELLRSVATRYVAKEDQFDYLAFCSAFDHSAVHVADHDVFLRGLGEQIRAGFETTGLSFHQAMARYDPEGTGKLSRYAFRRSIRHDLGVRVAEHELACLMDLAETHADGLVDYLELEKKMSLQEHALVGASLVRQREVVDALRRAIDKRRRKDPFFDLRKCFRCHTGGRSVARTHELTSLLGNLGVFVSAEDVSALCSHRNVLTLDAFARFVDTDETEWDIIASRCQRRLEELSREGVIFSRECSLHRAPENASPSGISRARFVDVCRRLGMPLSASQLDLVLLRFKEPGGSQLVAFRPFVDFVQARARQVALEGLGEDFF</sequence>
<keyword evidence="1" id="KW-0106">Calcium</keyword>
<dbReference type="OrthoDB" id="206948at2759"/>
<organism evidence="4 5">
    <name type="scientific">Hondaea fermentalgiana</name>
    <dbReference type="NCBI Taxonomy" id="2315210"/>
    <lineage>
        <taxon>Eukaryota</taxon>
        <taxon>Sar</taxon>
        <taxon>Stramenopiles</taxon>
        <taxon>Bigyra</taxon>
        <taxon>Labyrinthulomycetes</taxon>
        <taxon>Thraustochytrida</taxon>
        <taxon>Thraustochytriidae</taxon>
        <taxon>Hondaea</taxon>
    </lineage>
</organism>
<evidence type="ECO:0000313" key="5">
    <source>
        <dbReference type="Proteomes" id="UP000241890"/>
    </source>
</evidence>
<evidence type="ECO:0000256" key="2">
    <source>
        <dbReference type="SAM" id="MobiDB-lite"/>
    </source>
</evidence>
<dbReference type="Pfam" id="PF13499">
    <property type="entry name" value="EF-hand_7"/>
    <property type="match status" value="1"/>
</dbReference>
<comment type="caution">
    <text evidence="4">The sequence shown here is derived from an EMBL/GenBank/DDBJ whole genome shotgun (WGS) entry which is preliminary data.</text>
</comment>
<dbReference type="Gene3D" id="1.10.238.10">
    <property type="entry name" value="EF-hand"/>
    <property type="match status" value="3"/>
</dbReference>
<keyword evidence="5" id="KW-1185">Reference proteome</keyword>
<dbReference type="InterPro" id="IPR011992">
    <property type="entry name" value="EF-hand-dom_pair"/>
</dbReference>
<dbReference type="SMART" id="SM00054">
    <property type="entry name" value="EFh"/>
    <property type="match status" value="7"/>
</dbReference>
<feature type="domain" description="EF-hand" evidence="3">
    <location>
        <begin position="1000"/>
        <end position="1035"/>
    </location>
</feature>
<dbReference type="PROSITE" id="PS00018">
    <property type="entry name" value="EF_HAND_1"/>
    <property type="match status" value="2"/>
</dbReference>
<proteinExistence type="predicted"/>
<dbReference type="Proteomes" id="UP000241890">
    <property type="component" value="Unassembled WGS sequence"/>
</dbReference>
<evidence type="ECO:0000313" key="4">
    <source>
        <dbReference type="EMBL" id="GBG31323.1"/>
    </source>
</evidence>
<dbReference type="SUPFAM" id="SSF47473">
    <property type="entry name" value="EF-hand"/>
    <property type="match status" value="3"/>
</dbReference>
<dbReference type="InterPro" id="IPR018247">
    <property type="entry name" value="EF_Hand_1_Ca_BS"/>
</dbReference>
<feature type="domain" description="EF-hand" evidence="3">
    <location>
        <begin position="810"/>
        <end position="845"/>
    </location>
</feature>
<gene>
    <name evidence="4" type="ORF">FCC1311_075462</name>
</gene>
<dbReference type="CDD" id="cd00051">
    <property type="entry name" value="EFh"/>
    <property type="match status" value="1"/>
</dbReference>
<dbReference type="InParanoid" id="A0A2R5GRQ9"/>